<dbReference type="VEuPathDB" id="MicrosporidiaDB:NAPIS_ORF00896"/>
<organism evidence="1 2">
    <name type="scientific">Vairimorpha apis BRL 01</name>
    <dbReference type="NCBI Taxonomy" id="1037528"/>
    <lineage>
        <taxon>Eukaryota</taxon>
        <taxon>Fungi</taxon>
        <taxon>Fungi incertae sedis</taxon>
        <taxon>Microsporidia</taxon>
        <taxon>Nosematidae</taxon>
        <taxon>Vairimorpha</taxon>
    </lineage>
</organism>
<sequence>MSLNQDTKESGCIYAFNTEKMENNKTLNLFSSFFKITSDSIDNSNPKLIKIENPNEMLCYRMINYSFIYNIKNKKLMTVTFEKIVEELENPFSFLNSEFEKYKITINKTEVISIFNKMIDSLKKAYSDEFDNLNLLNLIINDECKTKSKEELCKDILVLLNITTEIFNLYLHYYVKREYRPYLFNIYYFKDKI</sequence>
<dbReference type="EMBL" id="KE647129">
    <property type="protein sequence ID" value="EQB61526.1"/>
    <property type="molecule type" value="Genomic_DNA"/>
</dbReference>
<evidence type="ECO:0000313" key="2">
    <source>
        <dbReference type="Proteomes" id="UP000053780"/>
    </source>
</evidence>
<evidence type="ECO:0000313" key="1">
    <source>
        <dbReference type="EMBL" id="EQB61526.1"/>
    </source>
</evidence>
<protein>
    <submittedName>
        <fullName evidence="1">Uncharacterized protein</fullName>
    </submittedName>
</protein>
<reference evidence="1 2" key="1">
    <citation type="journal article" date="2013" name="BMC Genomics">
        <title>Genome sequencing and comparative genomics of honey bee microsporidia, Nosema apis reveal novel insights into host-parasite interactions.</title>
        <authorList>
            <person name="Chen Yp."/>
            <person name="Pettis J.S."/>
            <person name="Zhao Y."/>
            <person name="Liu X."/>
            <person name="Tallon L.J."/>
            <person name="Sadzewicz L.D."/>
            <person name="Li R."/>
            <person name="Zheng H."/>
            <person name="Huang S."/>
            <person name="Zhang X."/>
            <person name="Hamilton M.C."/>
            <person name="Pernal S.F."/>
            <person name="Melathopoulos A.P."/>
            <person name="Yan X."/>
            <person name="Evans J.D."/>
        </authorList>
    </citation>
    <scope>NUCLEOTIDE SEQUENCE [LARGE SCALE GENOMIC DNA]</scope>
    <source>
        <strain evidence="1 2">BRL 01</strain>
    </source>
</reference>
<name>T0MEK4_9MICR</name>
<dbReference type="AlphaFoldDB" id="T0MEK4"/>
<accession>T0MEK4</accession>
<proteinExistence type="predicted"/>
<dbReference type="HOGENOM" id="CLU_1409159_0_0_1"/>
<gene>
    <name evidence="1" type="ORF">NAPIS_ORF00896</name>
</gene>
<dbReference type="Proteomes" id="UP000053780">
    <property type="component" value="Unassembled WGS sequence"/>
</dbReference>
<keyword evidence="2" id="KW-1185">Reference proteome</keyword>